<keyword evidence="5" id="KW-1185">Reference proteome</keyword>
<feature type="coiled-coil region" evidence="2">
    <location>
        <begin position="188"/>
        <end position="242"/>
    </location>
</feature>
<comment type="caution">
    <text evidence="4">The sequence shown here is derived from an EMBL/GenBank/DDBJ whole genome shotgun (WGS) entry which is preliminary data.</text>
</comment>
<dbReference type="EMBL" id="BHZE01000013">
    <property type="protein sequence ID" value="GCD77918.1"/>
    <property type="molecule type" value="Genomic_DNA"/>
</dbReference>
<dbReference type="SMART" id="SM00028">
    <property type="entry name" value="TPR"/>
    <property type="match status" value="2"/>
</dbReference>
<protein>
    <submittedName>
        <fullName evidence="4">Uncharacterized protein</fullName>
    </submittedName>
</protein>
<accession>A0A401XLP6</accession>
<dbReference type="Gene3D" id="1.25.40.10">
    <property type="entry name" value="Tetratricopeptide repeat domain"/>
    <property type="match status" value="1"/>
</dbReference>
<proteinExistence type="predicted"/>
<dbReference type="OrthoDB" id="1522899at2"/>
<keyword evidence="2" id="KW-0175">Coiled coil</keyword>
<evidence type="ECO:0000313" key="4">
    <source>
        <dbReference type="EMBL" id="GCD77918.1"/>
    </source>
</evidence>
<evidence type="ECO:0000256" key="3">
    <source>
        <dbReference type="SAM" id="SignalP"/>
    </source>
</evidence>
<keyword evidence="3" id="KW-0732">Signal</keyword>
<evidence type="ECO:0000313" key="5">
    <source>
        <dbReference type="Proteomes" id="UP000286715"/>
    </source>
</evidence>
<dbReference type="InterPro" id="IPR019734">
    <property type="entry name" value="TPR_rpt"/>
</dbReference>
<name>A0A401XLP6_9FLAO</name>
<evidence type="ECO:0000256" key="2">
    <source>
        <dbReference type="SAM" id="Coils"/>
    </source>
</evidence>
<organism evidence="4 5">
    <name type="scientific">Thermaurantimonas aggregans</name>
    <dbReference type="NCBI Taxonomy" id="2173829"/>
    <lineage>
        <taxon>Bacteria</taxon>
        <taxon>Pseudomonadati</taxon>
        <taxon>Bacteroidota</taxon>
        <taxon>Flavobacteriia</taxon>
        <taxon>Flavobacteriales</taxon>
        <taxon>Schleiferiaceae</taxon>
        <taxon>Thermaurantimonas</taxon>
    </lineage>
</organism>
<dbReference type="RefSeq" id="WP_148086793.1">
    <property type="nucleotide sequence ID" value="NZ_BHZE01000013.1"/>
</dbReference>
<feature type="chain" id="PRO_5019375574" evidence="3">
    <location>
        <begin position="24"/>
        <end position="477"/>
    </location>
</feature>
<dbReference type="Proteomes" id="UP000286715">
    <property type="component" value="Unassembled WGS sequence"/>
</dbReference>
<gene>
    <name evidence="4" type="ORF">JCM31826_14000</name>
</gene>
<reference evidence="4 5" key="1">
    <citation type="submission" date="2018-11" db="EMBL/GenBank/DDBJ databases">
        <title>Schleiferia aggregans sp. nov., a moderately thermophilic heterotrophic bacterium isolated from microbial mats at a terrestrial hot spring.</title>
        <authorList>
            <person name="Iino T."/>
            <person name="Ohkuma M."/>
            <person name="Haruta S."/>
        </authorList>
    </citation>
    <scope>NUCLEOTIDE SEQUENCE [LARGE SCALE GENOMIC DNA]</scope>
    <source>
        <strain evidence="4 5">LA</strain>
    </source>
</reference>
<dbReference type="AlphaFoldDB" id="A0A401XLP6"/>
<feature type="signal peptide" evidence="3">
    <location>
        <begin position="1"/>
        <end position="23"/>
    </location>
</feature>
<sequence length="477" mass="55429">MMKTKNISLIVFFALAFYQWAFAQGGFQNASEDCKNNYSIFYELYKTRNYVEAFEGWKYTFDNCKEMTKNIYIYGPTIVKAKIDAEKDQAKKRELTQLLYRIYDDRNKYFPEKEGYVIGLKAMDMMTYEPESEMETVFNTFQKALELETFEHSAAFFNNYFIMVIRMYQKDSKKFGLDKVFETFNLISEALEKNNNNYNRQIEEIQQKIDLNQATDKDLKTKERLEKELENYTKVETNIELQIAKIATCDRLTVLYNDETFNANKNDINWLRRAAKLLQKERENEDGERESCITLPIFLKIANELNKLEPSATSSRSLGKIALYNKDYNLAFESFKKAAELEADPVKRADDWRRAGEAMLRKGQLEAAKAAALKSIQINSKSGEGYILLAQVYAAAEGVCGNNVFEKKAVYWAAIDKLRAAINTDPNVANKARKLIAEYSRRLPDKGISFQFNWKQGDKYTIGCWINETITVDFDIK</sequence>
<dbReference type="PROSITE" id="PS50005">
    <property type="entry name" value="TPR"/>
    <property type="match status" value="1"/>
</dbReference>
<evidence type="ECO:0000256" key="1">
    <source>
        <dbReference type="PROSITE-ProRule" id="PRU00339"/>
    </source>
</evidence>
<feature type="repeat" description="TPR" evidence="1">
    <location>
        <begin position="312"/>
        <end position="345"/>
    </location>
</feature>
<keyword evidence="1" id="KW-0802">TPR repeat</keyword>
<dbReference type="SUPFAM" id="SSF48452">
    <property type="entry name" value="TPR-like"/>
    <property type="match status" value="1"/>
</dbReference>
<dbReference type="InterPro" id="IPR011990">
    <property type="entry name" value="TPR-like_helical_dom_sf"/>
</dbReference>